<evidence type="ECO:0000313" key="3">
    <source>
        <dbReference type="EMBL" id="NRF71510.1"/>
    </source>
</evidence>
<sequence length="157" mass="17306">MGCSTQPDRPTEAPPSSDSTDGLRSGALFDALAEMDSILFDASFVSCDSTKANAIFTDDVEFYHDQTGFAAGEQVRENTRRLTASCPRDRGIKRTIVPGSLRVYPIAGYGAVQVGFHRFDERGATTSTLAKFVSLWRFQDGRWRLARVLSLDHRAVP</sequence>
<feature type="domain" description="DUF4440" evidence="2">
    <location>
        <begin position="37"/>
        <end position="145"/>
    </location>
</feature>
<accession>A0ABX2ES40</accession>
<dbReference type="EMBL" id="JABRWJ010000012">
    <property type="protein sequence ID" value="NRF71510.1"/>
    <property type="molecule type" value="Genomic_DNA"/>
</dbReference>
<name>A0ABX2ES40_9BURK</name>
<evidence type="ECO:0000313" key="4">
    <source>
        <dbReference type="Proteomes" id="UP000737171"/>
    </source>
</evidence>
<dbReference type="InterPro" id="IPR032710">
    <property type="entry name" value="NTF2-like_dom_sf"/>
</dbReference>
<evidence type="ECO:0000259" key="2">
    <source>
        <dbReference type="Pfam" id="PF14534"/>
    </source>
</evidence>
<keyword evidence="4" id="KW-1185">Reference proteome</keyword>
<comment type="caution">
    <text evidence="3">The sequence shown here is derived from an EMBL/GenBank/DDBJ whole genome shotgun (WGS) entry which is preliminary data.</text>
</comment>
<protein>
    <submittedName>
        <fullName evidence="3">Nuclear transport factor 2 family protein</fullName>
    </submittedName>
</protein>
<evidence type="ECO:0000256" key="1">
    <source>
        <dbReference type="SAM" id="MobiDB-lite"/>
    </source>
</evidence>
<proteinExistence type="predicted"/>
<dbReference type="Gene3D" id="3.10.450.50">
    <property type="match status" value="1"/>
</dbReference>
<dbReference type="Proteomes" id="UP000737171">
    <property type="component" value="Unassembled WGS sequence"/>
</dbReference>
<dbReference type="SUPFAM" id="SSF54427">
    <property type="entry name" value="NTF2-like"/>
    <property type="match status" value="1"/>
</dbReference>
<dbReference type="Pfam" id="PF14534">
    <property type="entry name" value="DUF4440"/>
    <property type="match status" value="1"/>
</dbReference>
<organism evidence="3 4">
    <name type="scientific">Pseudaquabacterium terrae</name>
    <dbReference type="NCBI Taxonomy" id="2732868"/>
    <lineage>
        <taxon>Bacteria</taxon>
        <taxon>Pseudomonadati</taxon>
        <taxon>Pseudomonadota</taxon>
        <taxon>Betaproteobacteria</taxon>
        <taxon>Burkholderiales</taxon>
        <taxon>Sphaerotilaceae</taxon>
        <taxon>Pseudaquabacterium</taxon>
    </lineage>
</organism>
<feature type="region of interest" description="Disordered" evidence="1">
    <location>
        <begin position="1"/>
        <end position="22"/>
    </location>
</feature>
<dbReference type="InterPro" id="IPR027843">
    <property type="entry name" value="DUF4440"/>
</dbReference>
<gene>
    <name evidence="3" type="ORF">HLB44_31435</name>
</gene>
<reference evidence="3 4" key="1">
    <citation type="submission" date="2020-05" db="EMBL/GenBank/DDBJ databases">
        <title>Aquincola sp. isolate from soil.</title>
        <authorList>
            <person name="Han J."/>
            <person name="Kim D.-U."/>
        </authorList>
    </citation>
    <scope>NUCLEOTIDE SEQUENCE [LARGE SCALE GENOMIC DNA]</scope>
    <source>
        <strain evidence="3 4">S2</strain>
    </source>
</reference>